<dbReference type="Proteomes" id="UP001276564">
    <property type="component" value="Unassembled WGS sequence"/>
</dbReference>
<feature type="transmembrane region" description="Helical" evidence="8">
    <location>
        <begin position="556"/>
        <end position="574"/>
    </location>
</feature>
<feature type="region of interest" description="Disordered" evidence="7">
    <location>
        <begin position="99"/>
        <end position="123"/>
    </location>
</feature>
<dbReference type="InterPro" id="IPR011014">
    <property type="entry name" value="MscS_channel_TM-2"/>
</dbReference>
<evidence type="ECO:0000259" key="10">
    <source>
        <dbReference type="Pfam" id="PF21082"/>
    </source>
</evidence>
<dbReference type="PANTHER" id="PTHR30460:SF0">
    <property type="entry name" value="MODERATE CONDUCTANCE MECHANOSENSITIVE CHANNEL YBIO"/>
    <property type="match status" value="1"/>
</dbReference>
<evidence type="ECO:0000256" key="3">
    <source>
        <dbReference type="ARBA" id="ARBA00022475"/>
    </source>
</evidence>
<dbReference type="SUPFAM" id="SSF50182">
    <property type="entry name" value="Sm-like ribonucleoproteins"/>
    <property type="match status" value="1"/>
</dbReference>
<evidence type="ECO:0000313" key="13">
    <source>
        <dbReference type="Proteomes" id="UP001276564"/>
    </source>
</evidence>
<keyword evidence="3" id="KW-1003">Cell membrane</keyword>
<evidence type="ECO:0000256" key="2">
    <source>
        <dbReference type="ARBA" id="ARBA00008017"/>
    </source>
</evidence>
<dbReference type="EMBL" id="JAVIIP010000006">
    <property type="protein sequence ID" value="MDX8538661.1"/>
    <property type="molecule type" value="Genomic_DNA"/>
</dbReference>
<evidence type="ECO:0000256" key="4">
    <source>
        <dbReference type="ARBA" id="ARBA00022692"/>
    </source>
</evidence>
<dbReference type="Gene3D" id="3.30.70.100">
    <property type="match status" value="1"/>
</dbReference>
<feature type="transmembrane region" description="Helical" evidence="8">
    <location>
        <begin position="328"/>
        <end position="348"/>
    </location>
</feature>
<dbReference type="InterPro" id="IPR010920">
    <property type="entry name" value="LSM_dom_sf"/>
</dbReference>
<feature type="domain" description="Mechanosensitive ion channel transmembrane helices 2/3" evidence="11">
    <location>
        <begin position="530"/>
        <end position="571"/>
    </location>
</feature>
<dbReference type="Gene3D" id="1.10.287.1260">
    <property type="match status" value="1"/>
</dbReference>
<gene>
    <name evidence="12" type="ORF">RFM23_13655</name>
</gene>
<evidence type="ECO:0000259" key="9">
    <source>
        <dbReference type="Pfam" id="PF00924"/>
    </source>
</evidence>
<feature type="domain" description="Mechanosensitive ion channel MscS C-terminal" evidence="10">
    <location>
        <begin position="643"/>
        <end position="730"/>
    </location>
</feature>
<organism evidence="12 13">
    <name type="scientific">Mesorhizobium abyssinicae</name>
    <dbReference type="NCBI Taxonomy" id="1209958"/>
    <lineage>
        <taxon>Bacteria</taxon>
        <taxon>Pseudomonadati</taxon>
        <taxon>Pseudomonadota</taxon>
        <taxon>Alphaproteobacteria</taxon>
        <taxon>Hyphomicrobiales</taxon>
        <taxon>Phyllobacteriaceae</taxon>
        <taxon>Mesorhizobium</taxon>
    </lineage>
</organism>
<dbReference type="PANTHER" id="PTHR30460">
    <property type="entry name" value="MODERATE CONDUCTANCE MECHANOSENSITIVE CHANNEL YBIO"/>
    <property type="match status" value="1"/>
</dbReference>
<dbReference type="InterPro" id="IPR006685">
    <property type="entry name" value="MscS_channel_2nd"/>
</dbReference>
<evidence type="ECO:0000259" key="11">
    <source>
        <dbReference type="Pfam" id="PF21088"/>
    </source>
</evidence>
<dbReference type="InterPro" id="IPR049278">
    <property type="entry name" value="MS_channel_C"/>
</dbReference>
<feature type="transmembrane region" description="Helical" evidence="8">
    <location>
        <begin position="467"/>
        <end position="489"/>
    </location>
</feature>
<keyword evidence="4 8" id="KW-0812">Transmembrane</keyword>
<dbReference type="InterPro" id="IPR049142">
    <property type="entry name" value="MS_channel_1st"/>
</dbReference>
<dbReference type="InterPro" id="IPR023408">
    <property type="entry name" value="MscS_beta-dom_sf"/>
</dbReference>
<proteinExistence type="inferred from homology"/>
<feature type="transmembrane region" description="Helical" evidence="8">
    <location>
        <begin position="170"/>
        <end position="191"/>
    </location>
</feature>
<dbReference type="InterPro" id="IPR011066">
    <property type="entry name" value="MscS_channel_C_sf"/>
</dbReference>
<comment type="caution">
    <text evidence="12">The sequence shown here is derived from an EMBL/GenBank/DDBJ whole genome shotgun (WGS) entry which is preliminary data.</text>
</comment>
<evidence type="ECO:0000256" key="5">
    <source>
        <dbReference type="ARBA" id="ARBA00022989"/>
    </source>
</evidence>
<evidence type="ECO:0000256" key="8">
    <source>
        <dbReference type="SAM" id="Phobius"/>
    </source>
</evidence>
<evidence type="ECO:0000256" key="7">
    <source>
        <dbReference type="SAM" id="MobiDB-lite"/>
    </source>
</evidence>
<dbReference type="InterPro" id="IPR045276">
    <property type="entry name" value="YbiO_bact"/>
</dbReference>
<feature type="compositionally biased region" description="Low complexity" evidence="7">
    <location>
        <begin position="99"/>
        <end position="122"/>
    </location>
</feature>
<feature type="transmembrane region" description="Helical" evidence="8">
    <location>
        <begin position="34"/>
        <end position="57"/>
    </location>
</feature>
<feature type="transmembrane region" description="Helical" evidence="8">
    <location>
        <begin position="298"/>
        <end position="322"/>
    </location>
</feature>
<dbReference type="Pfam" id="PF21088">
    <property type="entry name" value="MS_channel_1st"/>
    <property type="match status" value="1"/>
</dbReference>
<evidence type="ECO:0000313" key="12">
    <source>
        <dbReference type="EMBL" id="MDX8538661.1"/>
    </source>
</evidence>
<comment type="similarity">
    <text evidence="2">Belongs to the MscS (TC 1.A.23) family.</text>
</comment>
<feature type="domain" description="Mechanosensitive ion channel MscS" evidence="9">
    <location>
        <begin position="572"/>
        <end position="637"/>
    </location>
</feature>
<protein>
    <submittedName>
        <fullName evidence="12">Mechanosensitive ion channel family protein</fullName>
    </submittedName>
</protein>
<keyword evidence="6 8" id="KW-0472">Membrane</keyword>
<evidence type="ECO:0000256" key="6">
    <source>
        <dbReference type="ARBA" id="ARBA00023136"/>
    </source>
</evidence>
<dbReference type="SUPFAM" id="SSF82861">
    <property type="entry name" value="Mechanosensitive channel protein MscS (YggB), transmembrane region"/>
    <property type="match status" value="1"/>
</dbReference>
<feature type="transmembrane region" description="Helical" evidence="8">
    <location>
        <begin position="423"/>
        <end position="447"/>
    </location>
</feature>
<dbReference type="SUPFAM" id="SSF82689">
    <property type="entry name" value="Mechanosensitive channel protein MscS (YggB), C-terminal domain"/>
    <property type="match status" value="1"/>
</dbReference>
<evidence type="ECO:0000256" key="1">
    <source>
        <dbReference type="ARBA" id="ARBA00004651"/>
    </source>
</evidence>
<feature type="transmembrane region" description="Helical" evidence="8">
    <location>
        <begin position="253"/>
        <end position="277"/>
    </location>
</feature>
<keyword evidence="5 8" id="KW-1133">Transmembrane helix</keyword>
<feature type="transmembrane region" description="Helical" evidence="8">
    <location>
        <begin position="530"/>
        <end position="550"/>
    </location>
</feature>
<name>A0ABU5AN14_9HYPH</name>
<dbReference type="Pfam" id="PF00924">
    <property type="entry name" value="MS_channel_2nd"/>
    <property type="match status" value="1"/>
</dbReference>
<feature type="transmembrane region" description="Helical" evidence="8">
    <location>
        <begin position="383"/>
        <end position="402"/>
    </location>
</feature>
<feature type="transmembrane region" description="Helical" evidence="8">
    <location>
        <begin position="220"/>
        <end position="241"/>
    </location>
</feature>
<sequence>MDVLLAVLREGYSAMPLMIRRLGARNPARPARRLRYLTAMFVLIARPLVFAIAFLLAGPALAQAPATVPPEKVKQLFELLDDPSVKAWVAEQRNQDAGSTAAPAAAGASPADASSDTAAAPGQMNTMASSTLDRIKHHIERIVRTLPSLPGQFARVREATMEDMSSRGPAGVLMLIAIFIAAGLALTWATYKLTRPFRLWIIAQSKDTPTGRAKKIGGRLLYSSLLIVSFALGSAGAFMLFDWPMLIREIVLTFLMAAVVTWGVRTYLIALLVPSFMQVENAVEVRALPVTNETADHWSYWLTRIVGVFAFFAAAFILLPGLGIDRDGMMVLSVGADFVLLVLLLLAVWRRPRTRRDGHGHTAATWLLTAYFVALFLERIVGLYTWFWFTLAAFVLPFAIVLTQRGVNFVLRPGSEDAGRPTIPAVTIAVIDRGIRMILILAAAYLLARVWGLDMQAMRDGDTTTTLILRGLINVIVIALAADFGWSIIKALIERKLGIETPHAVIGEEDIPTLDPQQARLRTLLPIIQNILLAVIVVMAVLMMLASIGIQIGPLIAGAGVVGVAVGFGAQTIVKDVISGVFYLLDDAFRVGEYISSGSYRGTVESFSLRSVKLRHHRGPLFTIPFGELGAVQNQSRDWVTDKFNITVGYDTDIDFARKLIKRIGLELAEDPEFKHWVIEPIKMQGVQEFGEYGIVLRVKVTTRPGGAFAMKGRFFLRLRQAFKEQGIELPFPTVHVEGLQNPHGAENAPVEITPELKMAVAQSHTNRRRKKASTTE</sequence>
<accession>A0ABU5AN14</accession>
<reference evidence="12 13" key="1">
    <citation type="submission" date="2023-08" db="EMBL/GenBank/DDBJ databases">
        <title>Implementing the SeqCode for naming new Mesorhizobium species isolated from Vachellia karroo root nodules.</title>
        <authorList>
            <person name="Van Lill M."/>
        </authorList>
    </citation>
    <scope>NUCLEOTIDE SEQUENCE [LARGE SCALE GENOMIC DNA]</scope>
    <source>
        <strain evidence="12 13">VK4B</strain>
    </source>
</reference>
<dbReference type="Gene3D" id="2.30.30.60">
    <property type="match status" value="1"/>
</dbReference>
<keyword evidence="13" id="KW-1185">Reference proteome</keyword>
<dbReference type="Pfam" id="PF21082">
    <property type="entry name" value="MS_channel_3rd"/>
    <property type="match status" value="1"/>
</dbReference>
<comment type="subcellular location">
    <subcellularLocation>
        <location evidence="1">Cell membrane</location>
        <topology evidence="1">Multi-pass membrane protein</topology>
    </subcellularLocation>
</comment>
<dbReference type="RefSeq" id="WP_320320568.1">
    <property type="nucleotide sequence ID" value="NZ_JAVIIP010000006.1"/>
</dbReference>